<evidence type="ECO:0000256" key="4">
    <source>
        <dbReference type="PROSITE-ProRule" id="PRU00175"/>
    </source>
</evidence>
<dbReference type="Proteomes" id="UP000261580">
    <property type="component" value="Unassembled WGS sequence"/>
</dbReference>
<reference evidence="8" key="1">
    <citation type="submission" date="2025-08" db="UniProtKB">
        <authorList>
            <consortium name="Ensembl"/>
        </authorList>
    </citation>
    <scope>IDENTIFICATION</scope>
</reference>
<dbReference type="SMART" id="SM00184">
    <property type="entry name" value="RING"/>
    <property type="match status" value="1"/>
</dbReference>
<dbReference type="PANTHER" id="PTHR47095">
    <property type="entry name" value="RING FINGER PROTEIN 222"/>
    <property type="match status" value="1"/>
</dbReference>
<dbReference type="SUPFAM" id="SSF57850">
    <property type="entry name" value="RING/U-box"/>
    <property type="match status" value="1"/>
</dbReference>
<evidence type="ECO:0000256" key="1">
    <source>
        <dbReference type="ARBA" id="ARBA00022723"/>
    </source>
</evidence>
<evidence type="ECO:0000256" key="6">
    <source>
        <dbReference type="SAM" id="Phobius"/>
    </source>
</evidence>
<keyword evidence="6" id="KW-0472">Membrane</keyword>
<protein>
    <recommendedName>
        <fullName evidence="7">RING-type domain-containing protein</fullName>
    </recommendedName>
</protein>
<keyword evidence="3" id="KW-0862">Zinc</keyword>
<keyword evidence="6" id="KW-0812">Transmembrane</keyword>
<dbReference type="Pfam" id="PF13639">
    <property type="entry name" value="zf-RING_2"/>
    <property type="match status" value="1"/>
</dbReference>
<accession>A0A3Q4HWR0</accession>
<keyword evidence="6" id="KW-1133">Transmembrane helix</keyword>
<feature type="region of interest" description="Disordered" evidence="5">
    <location>
        <begin position="1"/>
        <end position="20"/>
    </location>
</feature>
<dbReference type="PROSITE" id="PS50089">
    <property type="entry name" value="ZF_RING_2"/>
    <property type="match status" value="1"/>
</dbReference>
<keyword evidence="9" id="KW-1185">Reference proteome</keyword>
<dbReference type="InterPro" id="IPR017907">
    <property type="entry name" value="Znf_RING_CS"/>
</dbReference>
<dbReference type="InterPro" id="IPR001841">
    <property type="entry name" value="Znf_RING"/>
</dbReference>
<dbReference type="GO" id="GO:0008270">
    <property type="term" value="F:zinc ion binding"/>
    <property type="evidence" value="ECO:0007669"/>
    <property type="project" value="UniProtKB-KW"/>
</dbReference>
<keyword evidence="1" id="KW-0479">Metal-binding</keyword>
<evidence type="ECO:0000259" key="7">
    <source>
        <dbReference type="PROSITE" id="PS50089"/>
    </source>
</evidence>
<sequence length="205" mass="23034">MINRNREERGKEHNKRTSENRHEATQECPVCFENVLLAKRTLSCRHVFCQDCLSKIMVVARSRGSIICPLCRQATYLNKENPADDTLAADVDTTQGVALPLPMGYLVLASRASIVGVLRVENWMMHHLRRLSRRSSDQTVTYRNGSEVFIISDHVRPTTCSDTAVGIPAEPPECRVTKSVCICVVVMICLSALVWLSVWLLVSHL</sequence>
<feature type="domain" description="RING-type" evidence="7">
    <location>
        <begin position="28"/>
        <end position="72"/>
    </location>
</feature>
<keyword evidence="2 4" id="KW-0863">Zinc-finger</keyword>
<dbReference type="PROSITE" id="PS00518">
    <property type="entry name" value="ZF_RING_1"/>
    <property type="match status" value="1"/>
</dbReference>
<evidence type="ECO:0000256" key="2">
    <source>
        <dbReference type="ARBA" id="ARBA00022771"/>
    </source>
</evidence>
<proteinExistence type="predicted"/>
<dbReference type="InterPro" id="IPR013083">
    <property type="entry name" value="Znf_RING/FYVE/PHD"/>
</dbReference>
<dbReference type="InterPro" id="IPR042973">
    <property type="entry name" value="RNF222"/>
</dbReference>
<evidence type="ECO:0000256" key="3">
    <source>
        <dbReference type="ARBA" id="ARBA00022833"/>
    </source>
</evidence>
<dbReference type="GeneTree" id="ENSGT00940000178195"/>
<organism evidence="8 9">
    <name type="scientific">Neolamprologus brichardi</name>
    <name type="common">Fairy cichlid</name>
    <name type="synonym">Lamprologus brichardi</name>
    <dbReference type="NCBI Taxonomy" id="32507"/>
    <lineage>
        <taxon>Eukaryota</taxon>
        <taxon>Metazoa</taxon>
        <taxon>Chordata</taxon>
        <taxon>Craniata</taxon>
        <taxon>Vertebrata</taxon>
        <taxon>Euteleostomi</taxon>
        <taxon>Actinopterygii</taxon>
        <taxon>Neopterygii</taxon>
        <taxon>Teleostei</taxon>
        <taxon>Neoteleostei</taxon>
        <taxon>Acanthomorphata</taxon>
        <taxon>Ovalentaria</taxon>
        <taxon>Cichlomorphae</taxon>
        <taxon>Cichliformes</taxon>
        <taxon>Cichlidae</taxon>
        <taxon>African cichlids</taxon>
        <taxon>Pseudocrenilabrinae</taxon>
        <taxon>Lamprologini</taxon>
        <taxon>Neolamprologus</taxon>
    </lineage>
</organism>
<reference evidence="8" key="2">
    <citation type="submission" date="2025-09" db="UniProtKB">
        <authorList>
            <consortium name="Ensembl"/>
        </authorList>
    </citation>
    <scope>IDENTIFICATION</scope>
</reference>
<dbReference type="AlphaFoldDB" id="A0A3Q4HWR0"/>
<dbReference type="Gene3D" id="3.30.40.10">
    <property type="entry name" value="Zinc/RING finger domain, C3HC4 (zinc finger)"/>
    <property type="match status" value="1"/>
</dbReference>
<name>A0A3Q4HWR0_NEOBR</name>
<evidence type="ECO:0000256" key="5">
    <source>
        <dbReference type="SAM" id="MobiDB-lite"/>
    </source>
</evidence>
<feature type="transmembrane region" description="Helical" evidence="6">
    <location>
        <begin position="180"/>
        <end position="202"/>
    </location>
</feature>
<dbReference type="PANTHER" id="PTHR47095:SF1">
    <property type="entry name" value="RING FINGER PROTEIN 222"/>
    <property type="match status" value="1"/>
</dbReference>
<dbReference type="OMA" id="WMMHHLR"/>
<evidence type="ECO:0000313" key="8">
    <source>
        <dbReference type="Ensembl" id="ENSNBRP00000028430.1"/>
    </source>
</evidence>
<dbReference type="Ensembl" id="ENSNBRT00000029174.1">
    <property type="protein sequence ID" value="ENSNBRP00000028430.1"/>
    <property type="gene ID" value="ENSNBRG00000021669.1"/>
</dbReference>
<evidence type="ECO:0000313" key="9">
    <source>
        <dbReference type="Proteomes" id="UP000261580"/>
    </source>
</evidence>
<dbReference type="CDD" id="cd16564">
    <property type="entry name" value="RING-HC_RNF222"/>
    <property type="match status" value="1"/>
</dbReference>